<evidence type="ECO:0000256" key="11">
    <source>
        <dbReference type="ARBA" id="ARBA00023157"/>
    </source>
</evidence>
<dbReference type="PANTHER" id="PTHR19282">
    <property type="entry name" value="TETRASPANIN"/>
    <property type="match status" value="1"/>
</dbReference>
<dbReference type="InterPro" id="IPR018499">
    <property type="entry name" value="Tetraspanin/Peripherin"/>
</dbReference>
<dbReference type="GO" id="GO:0065003">
    <property type="term" value="P:protein-containing complex assembly"/>
    <property type="evidence" value="ECO:0007669"/>
    <property type="project" value="UniProtKB-ARBA"/>
</dbReference>
<keyword evidence="11" id="KW-1015">Disulfide bond</keyword>
<dbReference type="AlphaFoldDB" id="A0A8J1TCF1"/>
<evidence type="ECO:0000256" key="8">
    <source>
        <dbReference type="ARBA" id="ARBA00022949"/>
    </source>
</evidence>
<dbReference type="FunFam" id="1.10.1450.10:FF:000007">
    <property type="entry name" value="Tetraspanin"/>
    <property type="match status" value="1"/>
</dbReference>
<dbReference type="PANTHER" id="PTHR19282:SF431">
    <property type="entry name" value="TETRASPANIN 26A, ISOFORM B-RELATED"/>
    <property type="match status" value="1"/>
</dbReference>
<evidence type="ECO:0000256" key="7">
    <source>
        <dbReference type="ARBA" id="ARBA00022692"/>
    </source>
</evidence>
<evidence type="ECO:0000256" key="1">
    <source>
        <dbReference type="ARBA" id="ARBA00004496"/>
    </source>
</evidence>
<accession>A0A8J1TCF1</accession>
<sequence>MVETSRFADNSKIIHQHLQEELQNQTEMEPKENKSLCSEDSRLCEMAFWVKYSLFIINFFVWVGGIILVCIGIWARMEKQGLGNLDNLATDPAIFLLAIGGIMVITSIFGCVGSLRENICMLKIFCAVIAIVFTLEIASGIIAYLFLDEVKDHLLHLTERSIRNYQDDADLHDLINYVQRHYSCCGATSYDDWEVNAYFNCSSPAQSMCGVPPSCCRNYLPMPNIQCGYGIRLKNDVLAGHVVYTRGCIDELMTTFKQNLLIIGLIAFGVGFIEIFGIILAHSLIRNIMENRASFERQQLSQATYIRSSACDNYDFDDGVHC</sequence>
<keyword evidence="9" id="KW-1133">Transmembrane helix</keyword>
<name>A0A8J1TCF1_OWEFU</name>
<comment type="subcellular location">
    <subcellularLocation>
        <location evidence="2">Cell junction</location>
        <location evidence="2">Adherens junction</location>
    </subcellularLocation>
    <subcellularLocation>
        <location evidence="3">Cell membrane</location>
        <topology evidence="3">Multi-pass membrane protein</topology>
    </subcellularLocation>
    <subcellularLocation>
        <location evidence="1">Cytoplasm</location>
    </subcellularLocation>
</comment>
<proteinExistence type="inferred from homology"/>
<dbReference type="GO" id="GO:0051604">
    <property type="term" value="P:protein maturation"/>
    <property type="evidence" value="ECO:0007669"/>
    <property type="project" value="UniProtKB-ARBA"/>
</dbReference>
<evidence type="ECO:0000256" key="3">
    <source>
        <dbReference type="ARBA" id="ARBA00004651"/>
    </source>
</evidence>
<evidence type="ECO:0000256" key="2">
    <source>
        <dbReference type="ARBA" id="ARBA00004536"/>
    </source>
</evidence>
<evidence type="ECO:0000256" key="9">
    <source>
        <dbReference type="ARBA" id="ARBA00022989"/>
    </source>
</evidence>
<dbReference type="OrthoDB" id="2014092at2759"/>
<evidence type="ECO:0000256" key="10">
    <source>
        <dbReference type="ARBA" id="ARBA00023136"/>
    </source>
</evidence>
<organism evidence="14 15">
    <name type="scientific">Owenia fusiformis</name>
    <name type="common">Polychaete worm</name>
    <dbReference type="NCBI Taxonomy" id="6347"/>
    <lineage>
        <taxon>Eukaryota</taxon>
        <taxon>Metazoa</taxon>
        <taxon>Spiralia</taxon>
        <taxon>Lophotrochozoa</taxon>
        <taxon>Annelida</taxon>
        <taxon>Polychaeta</taxon>
        <taxon>Sedentaria</taxon>
        <taxon>Canalipalpata</taxon>
        <taxon>Sabellida</taxon>
        <taxon>Oweniida</taxon>
        <taxon>Oweniidae</taxon>
        <taxon>Owenia</taxon>
    </lineage>
</organism>
<comment type="caution">
    <text evidence="14">The sequence shown here is derived from an EMBL/GenBank/DDBJ whole genome shotgun (WGS) entry which is preliminary data.</text>
</comment>
<dbReference type="GO" id="GO:0005886">
    <property type="term" value="C:plasma membrane"/>
    <property type="evidence" value="ECO:0007669"/>
    <property type="project" value="UniProtKB-SubCell"/>
</dbReference>
<keyword evidence="6" id="KW-0963">Cytoplasm</keyword>
<dbReference type="Proteomes" id="UP000749559">
    <property type="component" value="Unassembled WGS sequence"/>
</dbReference>
<dbReference type="PRINTS" id="PR00259">
    <property type="entry name" value="TMFOUR"/>
</dbReference>
<keyword evidence="8" id="KW-0965">Cell junction</keyword>
<keyword evidence="5" id="KW-1003">Cell membrane</keyword>
<dbReference type="GO" id="GO:0019899">
    <property type="term" value="F:enzyme binding"/>
    <property type="evidence" value="ECO:0007669"/>
    <property type="project" value="UniProtKB-ARBA"/>
</dbReference>
<dbReference type="InterPro" id="IPR018503">
    <property type="entry name" value="Tetraspanin_CS"/>
</dbReference>
<evidence type="ECO:0000256" key="4">
    <source>
        <dbReference type="ARBA" id="ARBA00006840"/>
    </source>
</evidence>
<evidence type="ECO:0000256" key="12">
    <source>
        <dbReference type="ARBA" id="ARBA00023180"/>
    </source>
</evidence>
<dbReference type="GO" id="GO:0046930">
    <property type="term" value="C:pore complex"/>
    <property type="evidence" value="ECO:0007669"/>
    <property type="project" value="UniProtKB-ARBA"/>
</dbReference>
<evidence type="ECO:0000256" key="5">
    <source>
        <dbReference type="ARBA" id="ARBA00022475"/>
    </source>
</evidence>
<keyword evidence="7" id="KW-0812">Transmembrane</keyword>
<comment type="similarity">
    <text evidence="4">Belongs to the tetraspanin (TM4SF) family.</text>
</comment>
<keyword evidence="10" id="KW-0472">Membrane</keyword>
<keyword evidence="15" id="KW-1185">Reference proteome</keyword>
<dbReference type="GO" id="GO:0005737">
    <property type="term" value="C:cytoplasm"/>
    <property type="evidence" value="ECO:0007669"/>
    <property type="project" value="UniProtKB-SubCell"/>
</dbReference>
<reference evidence="14" key="1">
    <citation type="submission" date="2022-03" db="EMBL/GenBank/DDBJ databases">
        <authorList>
            <person name="Martin C."/>
        </authorList>
    </citation>
    <scope>NUCLEOTIDE SEQUENCE</scope>
</reference>
<dbReference type="InterPro" id="IPR008952">
    <property type="entry name" value="Tetraspanin_EC2_sf"/>
</dbReference>
<dbReference type="GO" id="GO:0005912">
    <property type="term" value="C:adherens junction"/>
    <property type="evidence" value="ECO:0007669"/>
    <property type="project" value="UniProtKB-SubCell"/>
</dbReference>
<dbReference type="Gene3D" id="1.10.1450.10">
    <property type="entry name" value="Tetraspanin"/>
    <property type="match status" value="1"/>
</dbReference>
<dbReference type="SUPFAM" id="SSF48652">
    <property type="entry name" value="Tetraspanin"/>
    <property type="match status" value="1"/>
</dbReference>
<evidence type="ECO:0000313" key="14">
    <source>
        <dbReference type="EMBL" id="CAH1798956.1"/>
    </source>
</evidence>
<gene>
    <name evidence="14" type="ORF">OFUS_LOCUS23027</name>
</gene>
<dbReference type="PROSITE" id="PS00421">
    <property type="entry name" value="TM4_1"/>
    <property type="match status" value="1"/>
</dbReference>
<dbReference type="Pfam" id="PF00335">
    <property type="entry name" value="Tetraspanin"/>
    <property type="match status" value="1"/>
</dbReference>
<keyword evidence="12" id="KW-0325">Glycoprotein</keyword>
<evidence type="ECO:0000256" key="13">
    <source>
        <dbReference type="ARBA" id="ARBA00040369"/>
    </source>
</evidence>
<evidence type="ECO:0000256" key="6">
    <source>
        <dbReference type="ARBA" id="ARBA00022490"/>
    </source>
</evidence>
<dbReference type="GO" id="GO:0072659">
    <property type="term" value="P:protein localization to plasma membrane"/>
    <property type="evidence" value="ECO:0007669"/>
    <property type="project" value="UniProtKB-ARBA"/>
</dbReference>
<dbReference type="EMBL" id="CAIIXF020000011">
    <property type="protein sequence ID" value="CAH1798956.1"/>
    <property type="molecule type" value="Genomic_DNA"/>
</dbReference>
<protein>
    <recommendedName>
        <fullName evidence="13">Tetraspanin-33</fullName>
    </recommendedName>
</protein>
<evidence type="ECO:0000313" key="15">
    <source>
        <dbReference type="Proteomes" id="UP000749559"/>
    </source>
</evidence>